<evidence type="ECO:0000256" key="2">
    <source>
        <dbReference type="SAM" id="MobiDB-lite"/>
    </source>
</evidence>
<reference evidence="8 9" key="1">
    <citation type="submission" date="2018-10" db="EMBL/GenBank/DDBJ databases">
        <title>Fifty Aureobasidium pullulans genomes reveal a recombining polyextremotolerant generalist.</title>
        <authorList>
            <person name="Gostincar C."/>
            <person name="Turk M."/>
            <person name="Zajc J."/>
            <person name="Gunde-Cimerman N."/>
        </authorList>
    </citation>
    <scope>NUCLEOTIDE SEQUENCE [LARGE SCALE GENOMIC DNA]</scope>
    <source>
        <strain evidence="6 8">EXF-10507</strain>
        <strain evidence="5 10">EXF-10659</strain>
        <strain evidence="4 9">EXF-11900</strain>
        <strain evidence="7 11">EXF-3519</strain>
    </source>
</reference>
<dbReference type="EMBL" id="QZBS01000113">
    <property type="protein sequence ID" value="THZ72768.1"/>
    <property type="molecule type" value="Genomic_DNA"/>
</dbReference>
<dbReference type="AlphaFoldDB" id="A0A4S9AXJ0"/>
<dbReference type="Proteomes" id="UP000304928">
    <property type="component" value="Unassembled WGS sequence"/>
</dbReference>
<dbReference type="PANTHER" id="PTHR43595">
    <property type="entry name" value="37S RIBOSOMAL PROTEIN S26, MITOCHONDRIAL"/>
    <property type="match status" value="1"/>
</dbReference>
<dbReference type="InterPro" id="IPR036314">
    <property type="entry name" value="SOD_C_sf"/>
</dbReference>
<dbReference type="Proteomes" id="UP000309734">
    <property type="component" value="Unassembled WGS sequence"/>
</dbReference>
<dbReference type="EMBL" id="QZAF01000141">
    <property type="protein sequence ID" value="THV71727.1"/>
    <property type="molecule type" value="Genomic_DNA"/>
</dbReference>
<feature type="region of interest" description="Disordered" evidence="2">
    <location>
        <begin position="230"/>
        <end position="257"/>
    </location>
</feature>
<gene>
    <name evidence="7" type="ORF">D6C85_04477</name>
    <name evidence="6" type="ORF">D6D15_08432</name>
    <name evidence="5" type="ORF">D6D19_01778</name>
    <name evidence="4" type="ORF">D6D28_04239</name>
</gene>
<dbReference type="SUPFAM" id="SSF54719">
    <property type="entry name" value="Fe,Mn superoxide dismutase (SOD), C-terminal domain"/>
    <property type="match status" value="1"/>
</dbReference>
<dbReference type="Pfam" id="PF02777">
    <property type="entry name" value="Sod_Fe_C"/>
    <property type="match status" value="1"/>
</dbReference>
<dbReference type="InterPro" id="IPR036324">
    <property type="entry name" value="Mn/Fe_SOD_N_sf"/>
</dbReference>
<dbReference type="GO" id="GO:0005737">
    <property type="term" value="C:cytoplasm"/>
    <property type="evidence" value="ECO:0007669"/>
    <property type="project" value="TreeGrafter"/>
</dbReference>
<dbReference type="EMBL" id="QZAO01000029">
    <property type="protein sequence ID" value="THW78028.1"/>
    <property type="molecule type" value="Genomic_DNA"/>
</dbReference>
<evidence type="ECO:0000313" key="11">
    <source>
        <dbReference type="Proteomes" id="UP000309734"/>
    </source>
</evidence>
<sequence>MVLQRLARSRSAWAPLLESRPHARQFHASSISRLHEVPNLSYKEQFEARGVPGLLDQPAYDVAWRQNMEHLVERLNKATMSKYHQHCLQGSIHLTQSLKDTDFEQSSTKQLILQFARNPQYAPVFAAASMAHNTHFFFDGLGVGIDSEKLEAFPTLEKALIASFGNIDTLWRVMLSKASAMTGPGFVWLVQATKRSTSSIGNNTPEFRLLVTYNAGTPYAEAGVRQQGADLSTSEGYNGSAGSFGPTSTRERATPKLPPGTELITPVLCVSTWEHAYLRQYGVGGKQQYLINWWKAINWGAVDQKMIKPSDKPNGKFVEK</sequence>
<evidence type="ECO:0000313" key="6">
    <source>
        <dbReference type="EMBL" id="THW84948.1"/>
    </source>
</evidence>
<accession>A0A4S9AXJ0</accession>
<dbReference type="GO" id="GO:0046872">
    <property type="term" value="F:metal ion binding"/>
    <property type="evidence" value="ECO:0007669"/>
    <property type="project" value="InterPro"/>
</dbReference>
<evidence type="ECO:0000313" key="9">
    <source>
        <dbReference type="Proteomes" id="UP000304951"/>
    </source>
</evidence>
<dbReference type="EMBL" id="QZAR01000200">
    <property type="protein sequence ID" value="THW84948.1"/>
    <property type="molecule type" value="Genomic_DNA"/>
</dbReference>
<evidence type="ECO:0000313" key="8">
    <source>
        <dbReference type="Proteomes" id="UP000304928"/>
    </source>
</evidence>
<name>A0A4S9AXJ0_AURPU</name>
<feature type="domain" description="Manganese/iron superoxide dismutase C-terminal" evidence="3">
    <location>
        <begin position="262"/>
        <end position="304"/>
    </location>
</feature>
<dbReference type="GO" id="GO:0004784">
    <property type="term" value="F:superoxide dismutase activity"/>
    <property type="evidence" value="ECO:0007669"/>
    <property type="project" value="InterPro"/>
</dbReference>
<evidence type="ECO:0000313" key="4">
    <source>
        <dbReference type="EMBL" id="THV71727.1"/>
    </source>
</evidence>
<dbReference type="Proteomes" id="UP000304951">
    <property type="component" value="Unassembled WGS sequence"/>
</dbReference>
<dbReference type="Gene3D" id="3.55.40.20">
    <property type="entry name" value="Iron/manganese superoxide dismutase, C-terminal domain"/>
    <property type="match status" value="1"/>
</dbReference>
<organism evidence="6 8">
    <name type="scientific">Aureobasidium pullulans</name>
    <name type="common">Black yeast</name>
    <name type="synonym">Pullularia pullulans</name>
    <dbReference type="NCBI Taxonomy" id="5580"/>
    <lineage>
        <taxon>Eukaryota</taxon>
        <taxon>Fungi</taxon>
        <taxon>Dikarya</taxon>
        <taxon>Ascomycota</taxon>
        <taxon>Pezizomycotina</taxon>
        <taxon>Dothideomycetes</taxon>
        <taxon>Dothideomycetidae</taxon>
        <taxon>Dothideales</taxon>
        <taxon>Saccotheciaceae</taxon>
        <taxon>Aureobasidium</taxon>
    </lineage>
</organism>
<dbReference type="PANTHER" id="PTHR43595:SF2">
    <property type="entry name" value="SMALL RIBOSOMAL SUBUNIT PROTEIN MS42"/>
    <property type="match status" value="1"/>
</dbReference>
<feature type="compositionally biased region" description="Polar residues" evidence="2">
    <location>
        <begin position="230"/>
        <end position="248"/>
    </location>
</feature>
<evidence type="ECO:0000313" key="5">
    <source>
        <dbReference type="EMBL" id="THW78028.1"/>
    </source>
</evidence>
<evidence type="ECO:0000259" key="3">
    <source>
        <dbReference type="Pfam" id="PF02777"/>
    </source>
</evidence>
<evidence type="ECO:0000256" key="1">
    <source>
        <dbReference type="ARBA" id="ARBA00037226"/>
    </source>
</evidence>
<comment type="caution">
    <text evidence="6">The sequence shown here is derived from an EMBL/GenBank/DDBJ whole genome shotgun (WGS) entry which is preliminary data.</text>
</comment>
<dbReference type="InterPro" id="IPR019832">
    <property type="entry name" value="Mn/Fe_SOD_C"/>
</dbReference>
<dbReference type="SUPFAM" id="SSF46609">
    <property type="entry name" value="Fe,Mn superoxide dismutase (SOD), N-terminal domain"/>
    <property type="match status" value="1"/>
</dbReference>
<comment type="function">
    <text evidence="1">Component of the mitochondrial ribosome (mitoribosome), a dedicated translation machinery responsible for the synthesis of mitochondrial genome-encoded proteins, including at least some of the essential transmembrane subunits of the mitochondrial respiratory chain. The mitoribosomes are attached to the mitochondrial inner membrane and translation products are cotranslationally integrated into the membrane.</text>
</comment>
<evidence type="ECO:0000313" key="7">
    <source>
        <dbReference type="EMBL" id="THZ72768.1"/>
    </source>
</evidence>
<proteinExistence type="predicted"/>
<dbReference type="Proteomes" id="UP000308802">
    <property type="component" value="Unassembled WGS sequence"/>
</dbReference>
<protein>
    <submittedName>
        <fullName evidence="6">Manganese and iron superoxide dismutase</fullName>
    </submittedName>
</protein>
<evidence type="ECO:0000313" key="10">
    <source>
        <dbReference type="Proteomes" id="UP000308802"/>
    </source>
</evidence>